<keyword evidence="1" id="KW-0732">Signal</keyword>
<gene>
    <name evidence="3" type="ORF">IPL58_10545</name>
</gene>
<feature type="signal peptide" evidence="1">
    <location>
        <begin position="1"/>
        <end position="20"/>
    </location>
</feature>
<dbReference type="Proteomes" id="UP000886689">
    <property type="component" value="Unassembled WGS sequence"/>
</dbReference>
<evidence type="ECO:0000313" key="3">
    <source>
        <dbReference type="EMBL" id="MBK8524500.1"/>
    </source>
</evidence>
<evidence type="ECO:0000259" key="2">
    <source>
        <dbReference type="Pfam" id="PF16036"/>
    </source>
</evidence>
<name>A0A9D7K153_9PROT</name>
<dbReference type="InterPro" id="IPR016087">
    <property type="entry name" value="Chalcone_isomerase"/>
</dbReference>
<dbReference type="Pfam" id="PF16036">
    <property type="entry name" value="Chalcone_3"/>
    <property type="match status" value="1"/>
</dbReference>
<feature type="chain" id="PRO_5039205399" evidence="1">
    <location>
        <begin position="21"/>
        <end position="176"/>
    </location>
</feature>
<dbReference type="AlphaFoldDB" id="A0A9D7K153"/>
<dbReference type="EMBL" id="JADJUC010000010">
    <property type="protein sequence ID" value="MBK8524500.1"/>
    <property type="molecule type" value="Genomic_DNA"/>
</dbReference>
<dbReference type="GO" id="GO:0016853">
    <property type="term" value="F:isomerase activity"/>
    <property type="evidence" value="ECO:0007669"/>
    <property type="project" value="UniProtKB-KW"/>
</dbReference>
<reference evidence="3" key="1">
    <citation type="submission" date="2020-10" db="EMBL/GenBank/DDBJ databases">
        <title>Connecting structure to function with the recovery of over 1000 high-quality activated sludge metagenome-assembled genomes encoding full-length rRNA genes using long-read sequencing.</title>
        <authorList>
            <person name="Singleton C.M."/>
            <person name="Petriglieri F."/>
            <person name="Kristensen J.M."/>
            <person name="Kirkegaard R.H."/>
            <person name="Michaelsen T.Y."/>
            <person name="Andersen M.H."/>
            <person name="Karst S.M."/>
            <person name="Dueholm M.S."/>
            <person name="Nielsen P.H."/>
            <person name="Albertsen M."/>
        </authorList>
    </citation>
    <scope>NUCLEOTIDE SEQUENCE</scope>
    <source>
        <strain evidence="3">Hirt_18-Q3-R61-65_BATAC.395</strain>
    </source>
</reference>
<evidence type="ECO:0000313" key="4">
    <source>
        <dbReference type="Proteomes" id="UP000886689"/>
    </source>
</evidence>
<protein>
    <submittedName>
        <fullName evidence="3">Chalcone isomerase family protein</fullName>
    </submittedName>
</protein>
<feature type="domain" description="Chalcone isomerase" evidence="2">
    <location>
        <begin position="21"/>
        <end position="171"/>
    </location>
</feature>
<organism evidence="3 4">
    <name type="scientific">Candidatus Proximibacter danicus</name>
    <dbReference type="NCBI Taxonomy" id="2954365"/>
    <lineage>
        <taxon>Bacteria</taxon>
        <taxon>Pseudomonadati</taxon>
        <taxon>Pseudomonadota</taxon>
        <taxon>Betaproteobacteria</taxon>
        <taxon>Candidatus Proximibacter</taxon>
    </lineage>
</organism>
<proteinExistence type="predicted"/>
<keyword evidence="3" id="KW-0413">Isomerase</keyword>
<accession>A0A9D7K153</accession>
<comment type="caution">
    <text evidence="3">The sequence shown here is derived from an EMBL/GenBank/DDBJ whole genome shotgun (WGS) entry which is preliminary data.</text>
</comment>
<sequence length="176" mass="19756">MKRWRLIPILLALVAGNVLALPDPVRAGRADWREWGSGEMTWFGFALYRATLWVSGQDDGVLREGVPLALALEYRRDIPGERIVRASVDEMRKLGATEAQLQGWEAEMRRVFPDVKKGDVLTGVLLPGQGARFFHQNRLLGDVTDAAFARTFFAIWLDPKTSAPDVRLALLRLKAD</sequence>
<evidence type="ECO:0000256" key="1">
    <source>
        <dbReference type="SAM" id="SignalP"/>
    </source>
</evidence>